<dbReference type="EMBL" id="CP005986">
    <property type="protein sequence ID" value="AIA54240.1"/>
    <property type="molecule type" value="Genomic_DNA"/>
</dbReference>
<dbReference type="AlphaFoldDB" id="A0A059ZRH0"/>
<protein>
    <recommendedName>
        <fullName evidence="3">3-deoxy-D-manno-octulosonic-acid transferase N-terminal domain-containing protein</fullName>
    </recommendedName>
</protein>
<name>A0A059ZRH0_ACICK</name>
<sequence length="387" mass="43440">MSYYGGNFWRARWSSWQDARAGRRAQANGRWGFLRAPGERGPLLWLQTYADAEELQLALELARAITDKRRDLRVALTFEEEPEDLAQMANGIPRLGLGFGPCDHPTALRRSLERLRPLRAMTVGGTVRPGWQQQLERAGVSALAVASEPQAPRAAPAGSAPWEAIYPRSLGQWQRWQTQGLRATVLQAPVDFASLITIAQVEPNFRSLALGSRSEALFWVTGLDPRDLPAWISAWQAWPHHDEALLFLESRVGLDTLPALSRWDRSPLTPGSVVWVDSPRWRPALAAAATAIHAEALSPALTWQLFAGGRPCSMAPRVELELPTTVDLAPVLVRPSGHAEVLSYWWDMWRDAHGARERGDALRRLFWQVRREAGARLPELLQRVFDW</sequence>
<dbReference type="Proteomes" id="UP000005522">
    <property type="component" value="Chromosome"/>
</dbReference>
<dbReference type="eggNOG" id="ENOG5033UCX">
    <property type="taxonomic scope" value="Bacteria"/>
</dbReference>
<accession>A0A059ZRH0</accession>
<evidence type="ECO:0000313" key="1">
    <source>
        <dbReference type="EMBL" id="AIA54240.1"/>
    </source>
</evidence>
<dbReference type="GeneID" id="92930368"/>
<reference evidence="1 2" key="1">
    <citation type="journal article" date="2009" name="J. Bacteriol.">
        <title>Draft genome sequence of the extremely acidophilic bacterium Acidithiobacillus caldus ATCC 51756 reveals metabolic versatility in the genus Acidithiobacillus.</title>
        <authorList>
            <person name="Valdes J."/>
            <person name="Quatrini R."/>
            <person name="Hallberg K."/>
            <person name="Dopson M."/>
            <person name="Valenzuela P.D."/>
            <person name="Holmes D.S."/>
        </authorList>
    </citation>
    <scope>NUCLEOTIDE SEQUENCE [LARGE SCALE GENOMIC DNA]</scope>
    <source>
        <strain evidence="2">ATCC 51756 / DSM 8584 / KU</strain>
    </source>
</reference>
<proteinExistence type="predicted"/>
<organism evidence="1 2">
    <name type="scientific">Acidithiobacillus caldus (strain ATCC 51756 / DSM 8584 / KU)</name>
    <dbReference type="NCBI Taxonomy" id="637389"/>
    <lineage>
        <taxon>Bacteria</taxon>
        <taxon>Pseudomonadati</taxon>
        <taxon>Pseudomonadota</taxon>
        <taxon>Acidithiobacillia</taxon>
        <taxon>Acidithiobacillales</taxon>
        <taxon>Acidithiobacillaceae</taxon>
        <taxon>Acidithiobacillus</taxon>
    </lineage>
</organism>
<dbReference type="RefSeq" id="WP_004870387.1">
    <property type="nucleotide sequence ID" value="NZ_CP005986.1"/>
</dbReference>
<evidence type="ECO:0000313" key="2">
    <source>
        <dbReference type="Proteomes" id="UP000005522"/>
    </source>
</evidence>
<dbReference type="KEGG" id="acz:Acaty_c0350"/>
<gene>
    <name evidence="1" type="ORF">Acaty_c0350</name>
</gene>
<evidence type="ECO:0008006" key="3">
    <source>
        <dbReference type="Google" id="ProtNLM"/>
    </source>
</evidence>
<dbReference type="HOGENOM" id="CLU_712951_0_0_6"/>